<dbReference type="RefSeq" id="WP_088094581.1">
    <property type="nucleotide sequence ID" value="NZ_JBEUTC010000582.1"/>
</dbReference>
<sequence>MKKAEKYKNTKISKNTSPIEVFQLENAVIMQNNMSEEEHRKLIQSLAEQHPTIYKKIDDLVNSIRNLVTKGDPLRILHQSYFMLLMTQMNITSEFQGEFDDSVSVRMLDYVQSIIVSSEPQQQESDKDISEQLWGEISVKVSELYSNLKEYHLTKSAHLQINDPNYDPEYDSIYVQAQGLRAHVRGQRYSIHEIPHLRDLLSPHDNIFRELFNITVEDFLTGISKLQYSLMQGFNDGKNDMELLREKTLPALEFNVSANLDMTPQKEMQKLIEKLGLEELRDSALGKMFGYDLFDVQKITGLPDVLLRNLSWAPGEEKSFFAEGEYAGWPLRRMPIEERPFIFINDKYYCFDVYSMFENLYRVIQRLLFNLKPDYKETWNEEQKEISEELPFTLFNKLLNKPEMYKSIYYPSRIGKKKQWCENDGIIIYDDHIIVIEVKAGSFTYTSPATDFPAYIKSIKALIKNPHEQAKRFIDYIFSDNAVTIYDESHKPIRELRKDDFRQITICCLTIDNFTSFAARAEKLKPLGIEINEFPVWSLSIDDLRVYTNYFESPSMFTHFLEQRIKGAKTEELELFDELDHLGMYIHHNDYAQLAEEKKGVRVFWQGYREDLDAYFNQLIFDNSAPPKPKQEVPQKIQEIIKWLDIKNKDGRAKISSSFLNLNGETRRKLSVHLTDLLERQKQTNKTIPLSG</sequence>
<accession>A0A1Y3M778</accession>
<organism evidence="1 2">
    <name type="scientific">Bacillus pseudomycoides</name>
    <dbReference type="NCBI Taxonomy" id="64104"/>
    <lineage>
        <taxon>Bacteria</taxon>
        <taxon>Bacillati</taxon>
        <taxon>Bacillota</taxon>
        <taxon>Bacilli</taxon>
        <taxon>Bacillales</taxon>
        <taxon>Bacillaceae</taxon>
        <taxon>Bacillus</taxon>
        <taxon>Bacillus cereus group</taxon>
    </lineage>
</organism>
<evidence type="ECO:0000313" key="2">
    <source>
        <dbReference type="Proteomes" id="UP000195321"/>
    </source>
</evidence>
<reference evidence="1 2" key="1">
    <citation type="submission" date="2017-02" db="EMBL/GenBank/DDBJ databases">
        <title>Bacillus pseudomycoides isolate FSL K6-0042.</title>
        <authorList>
            <person name="Kovac J."/>
        </authorList>
    </citation>
    <scope>NUCLEOTIDE SEQUENCE [LARGE SCALE GENOMIC DNA]</scope>
    <source>
        <strain evidence="1 2">FSL K6-0042</strain>
    </source>
</reference>
<dbReference type="EMBL" id="MWPX01000051">
    <property type="protein sequence ID" value="OUM46295.1"/>
    <property type="molecule type" value="Genomic_DNA"/>
</dbReference>
<dbReference type="Proteomes" id="UP000195321">
    <property type="component" value="Unassembled WGS sequence"/>
</dbReference>
<comment type="caution">
    <text evidence="1">The sequence shown here is derived from an EMBL/GenBank/DDBJ whole genome shotgun (WGS) entry which is preliminary data.</text>
</comment>
<dbReference type="AlphaFoldDB" id="A0A1Y3M778"/>
<name>A0A1Y3M778_9BACI</name>
<protein>
    <submittedName>
        <fullName evidence="1">Uncharacterized protein</fullName>
    </submittedName>
</protein>
<evidence type="ECO:0000313" key="1">
    <source>
        <dbReference type="EMBL" id="OUM46295.1"/>
    </source>
</evidence>
<proteinExistence type="predicted"/>
<gene>
    <name evidence="1" type="ORF">BW425_24435</name>
</gene>